<dbReference type="PROSITE" id="PS50016">
    <property type="entry name" value="ZF_PHD_2"/>
    <property type="match status" value="1"/>
</dbReference>
<feature type="compositionally biased region" description="Pro residues" evidence="6">
    <location>
        <begin position="1008"/>
        <end position="1021"/>
    </location>
</feature>
<dbReference type="Pfam" id="PF01426">
    <property type="entry name" value="BAH"/>
    <property type="match status" value="1"/>
</dbReference>
<dbReference type="CDD" id="cd15571">
    <property type="entry name" value="ePHD"/>
    <property type="match status" value="1"/>
</dbReference>
<dbReference type="PROSITE" id="PS51805">
    <property type="entry name" value="EPHD"/>
    <property type="match status" value="1"/>
</dbReference>
<keyword evidence="3" id="KW-0862">Zinc</keyword>
<feature type="compositionally biased region" description="Low complexity" evidence="6">
    <location>
        <begin position="202"/>
        <end position="216"/>
    </location>
</feature>
<feature type="region of interest" description="Disordered" evidence="6">
    <location>
        <begin position="501"/>
        <end position="542"/>
    </location>
</feature>
<feature type="domain" description="PHD-type" evidence="10">
    <location>
        <begin position="1133"/>
        <end position="1261"/>
    </location>
</feature>
<feature type="region of interest" description="Disordered" evidence="6">
    <location>
        <begin position="965"/>
        <end position="1021"/>
    </location>
</feature>
<evidence type="ECO:0000259" key="9">
    <source>
        <dbReference type="PROSITE" id="PS51156"/>
    </source>
</evidence>
<gene>
    <name evidence="11" type="ORF">EKO04_002414</name>
</gene>
<feature type="compositionally biased region" description="Polar residues" evidence="6">
    <location>
        <begin position="1315"/>
        <end position="1334"/>
    </location>
</feature>
<evidence type="ECO:0000259" key="7">
    <source>
        <dbReference type="PROSITE" id="PS50016"/>
    </source>
</evidence>
<dbReference type="Pfam" id="PF00628">
    <property type="entry name" value="PHD"/>
    <property type="match status" value="1"/>
</dbReference>
<dbReference type="PANTHER" id="PTHR47672:SF1">
    <property type="entry name" value="E3 UBIQUITIN-PROTEIN LIGASE SNT2"/>
    <property type="match status" value="1"/>
</dbReference>
<evidence type="ECO:0000259" key="10">
    <source>
        <dbReference type="PROSITE" id="PS51805"/>
    </source>
</evidence>
<dbReference type="PANTHER" id="PTHR47672">
    <property type="entry name" value="E3 UBIQUITIN-PROTEIN LIGASE SNT2"/>
    <property type="match status" value="1"/>
</dbReference>
<evidence type="ECO:0000256" key="2">
    <source>
        <dbReference type="ARBA" id="ARBA00022771"/>
    </source>
</evidence>
<dbReference type="SUPFAM" id="SSF57903">
    <property type="entry name" value="FYVE/PHD zinc finger"/>
    <property type="match status" value="2"/>
</dbReference>
<evidence type="ECO:0000256" key="5">
    <source>
        <dbReference type="PROSITE-ProRule" id="PRU00146"/>
    </source>
</evidence>
<dbReference type="OrthoDB" id="336088at2759"/>
<evidence type="ECO:0000313" key="11">
    <source>
        <dbReference type="EMBL" id="KAF9699435.1"/>
    </source>
</evidence>
<dbReference type="Pfam" id="PF13831">
    <property type="entry name" value="PHD_2"/>
    <property type="match status" value="1"/>
</dbReference>
<comment type="caution">
    <text evidence="11">The sequence shown here is derived from an EMBL/GenBank/DDBJ whole genome shotgun (WGS) entry which is preliminary data.</text>
</comment>
<feature type="compositionally biased region" description="Pro residues" evidence="6">
    <location>
        <begin position="1508"/>
        <end position="1522"/>
    </location>
</feature>
<dbReference type="InterPro" id="IPR029617">
    <property type="entry name" value="Snt2"/>
</dbReference>
<dbReference type="InterPro" id="IPR001025">
    <property type="entry name" value="BAH_dom"/>
</dbReference>
<reference evidence="11" key="1">
    <citation type="submission" date="2018-12" db="EMBL/GenBank/DDBJ databases">
        <authorList>
            <person name="Syme R.A."/>
            <person name="Farfan-Caceres L."/>
            <person name="Lichtenzveig J."/>
        </authorList>
    </citation>
    <scope>NUCLEOTIDE SEQUENCE</scope>
    <source>
        <strain evidence="11">Al4</strain>
    </source>
</reference>
<dbReference type="GO" id="GO:0008270">
    <property type="term" value="F:zinc ion binding"/>
    <property type="evidence" value="ECO:0007669"/>
    <property type="project" value="UniProtKB-KW"/>
</dbReference>
<feature type="domain" description="PHD-type" evidence="7">
    <location>
        <begin position="1027"/>
        <end position="1074"/>
    </location>
</feature>
<feature type="compositionally biased region" description="Pro residues" evidence="6">
    <location>
        <begin position="1565"/>
        <end position="1578"/>
    </location>
</feature>
<feature type="compositionally biased region" description="Pro residues" evidence="6">
    <location>
        <begin position="1586"/>
        <end position="1605"/>
    </location>
</feature>
<feature type="domain" description="ELM2" evidence="9">
    <location>
        <begin position="582"/>
        <end position="748"/>
    </location>
</feature>
<dbReference type="PROSITE" id="PS51156">
    <property type="entry name" value="ELM2"/>
    <property type="match status" value="1"/>
</dbReference>
<dbReference type="Pfam" id="PF13832">
    <property type="entry name" value="zf-HC5HC2H_2"/>
    <property type="match status" value="1"/>
</dbReference>
<dbReference type="InterPro" id="IPR011011">
    <property type="entry name" value="Znf_FYVE_PHD"/>
</dbReference>
<dbReference type="Gene3D" id="3.30.40.10">
    <property type="entry name" value="Zinc/RING finger domain, C3HC4 (zinc finger)"/>
    <property type="match status" value="3"/>
</dbReference>
<evidence type="ECO:0000256" key="4">
    <source>
        <dbReference type="ARBA" id="ARBA00023242"/>
    </source>
</evidence>
<evidence type="ECO:0000259" key="8">
    <source>
        <dbReference type="PROSITE" id="PS51038"/>
    </source>
</evidence>
<feature type="compositionally biased region" description="Polar residues" evidence="6">
    <location>
        <begin position="142"/>
        <end position="159"/>
    </location>
</feature>
<feature type="compositionally biased region" description="Polar residues" evidence="6">
    <location>
        <begin position="191"/>
        <end position="201"/>
    </location>
</feature>
<dbReference type="InterPro" id="IPR001965">
    <property type="entry name" value="Znf_PHD"/>
</dbReference>
<dbReference type="EMBL" id="RZGK01000004">
    <property type="protein sequence ID" value="KAF9699435.1"/>
    <property type="molecule type" value="Genomic_DNA"/>
</dbReference>
<name>A0A8H7J7C5_9PLEO</name>
<dbReference type="InterPro" id="IPR034732">
    <property type="entry name" value="EPHD"/>
</dbReference>
<keyword evidence="12" id="KW-1185">Reference proteome</keyword>
<dbReference type="InterPro" id="IPR000949">
    <property type="entry name" value="ELM2_dom"/>
</dbReference>
<evidence type="ECO:0000256" key="3">
    <source>
        <dbReference type="ARBA" id="ARBA00022833"/>
    </source>
</evidence>
<feature type="compositionally biased region" description="Low complexity" evidence="6">
    <location>
        <begin position="234"/>
        <end position="260"/>
    </location>
</feature>
<feature type="compositionally biased region" description="Polar residues" evidence="6">
    <location>
        <begin position="1681"/>
        <end position="1702"/>
    </location>
</feature>
<dbReference type="Gene3D" id="2.30.30.490">
    <property type="match status" value="1"/>
</dbReference>
<proteinExistence type="predicted"/>
<keyword evidence="2 5" id="KW-0863">Zinc-finger</keyword>
<feature type="compositionally biased region" description="Pro residues" evidence="6">
    <location>
        <begin position="1529"/>
        <end position="1542"/>
    </location>
</feature>
<feature type="region of interest" description="Disordered" evidence="6">
    <location>
        <begin position="1"/>
        <end position="260"/>
    </location>
</feature>
<dbReference type="GO" id="GO:0004842">
    <property type="term" value="F:ubiquitin-protein transferase activity"/>
    <property type="evidence" value="ECO:0007669"/>
    <property type="project" value="TreeGrafter"/>
</dbReference>
<reference evidence="11" key="2">
    <citation type="submission" date="2020-09" db="EMBL/GenBank/DDBJ databases">
        <title>Reference genome assembly for Australian Ascochyta lentis isolate Al4.</title>
        <authorList>
            <person name="Lee R.C."/>
            <person name="Farfan-Caceres L.M."/>
            <person name="Debler J.W."/>
            <person name="Williams A.H."/>
            <person name="Henares B.M."/>
        </authorList>
    </citation>
    <scope>NUCLEOTIDE SEQUENCE</scope>
    <source>
        <strain evidence="11">Al4</strain>
    </source>
</reference>
<organism evidence="11 12">
    <name type="scientific">Ascochyta lentis</name>
    <dbReference type="NCBI Taxonomy" id="205686"/>
    <lineage>
        <taxon>Eukaryota</taxon>
        <taxon>Fungi</taxon>
        <taxon>Dikarya</taxon>
        <taxon>Ascomycota</taxon>
        <taxon>Pezizomycotina</taxon>
        <taxon>Dothideomycetes</taxon>
        <taxon>Pleosporomycetidae</taxon>
        <taxon>Pleosporales</taxon>
        <taxon>Pleosporineae</taxon>
        <taxon>Didymellaceae</taxon>
        <taxon>Ascochyta</taxon>
    </lineage>
</organism>
<dbReference type="CDD" id="cd15497">
    <property type="entry name" value="PHD1_Snt2p_like"/>
    <property type="match status" value="1"/>
</dbReference>
<dbReference type="Proteomes" id="UP000651452">
    <property type="component" value="Unassembled WGS sequence"/>
</dbReference>
<dbReference type="GO" id="GO:0036205">
    <property type="term" value="P:histone catabolic process"/>
    <property type="evidence" value="ECO:0007669"/>
    <property type="project" value="TreeGrafter"/>
</dbReference>
<feature type="compositionally biased region" description="Polar residues" evidence="6">
    <location>
        <begin position="979"/>
        <end position="996"/>
    </location>
</feature>
<dbReference type="GO" id="GO:0003682">
    <property type="term" value="F:chromatin binding"/>
    <property type="evidence" value="ECO:0007669"/>
    <property type="project" value="InterPro"/>
</dbReference>
<evidence type="ECO:0000256" key="1">
    <source>
        <dbReference type="ARBA" id="ARBA00022723"/>
    </source>
</evidence>
<dbReference type="InterPro" id="IPR013083">
    <property type="entry name" value="Znf_RING/FYVE/PHD"/>
</dbReference>
<sequence>MDVKKDDGDAPVSQPEDSANADSVHSEGDAQNGEVSNTNATEGATPSKGTSKASSTRTSTPAASTLENQQPPHDPTDATPTMDVDQQPQEAKSNDLDSTQPSRKGSEEAAAAPYGTRSRNRPGRSRINYAEDTEMDFEMTAPATTNGNASDPPSRSSVAAESGQPAGVSAKKGANAGQGSAPWGNPGPNPKDTQANLSISGSSATTPAPQSTTVQSATKRRKNAAKEATNGTHASAAAPSQAAKRATQTQVQAPTAAPYTRESNMMTFEFSGAVLKDGHLQADDGQSVSINDQVYLVCEPPGEPYYLCRIMEFIHKDNNPSLRVESLRVNWFYRPRDVGRYNNDTRLVYATMHSDLCPIASLRGKCNILHRSEIGDLDEYRKGKDSFWFNQVFDRFIHRWYDVIPTSQVINVPVKVKKALDERWKYICLETSRVKELTSAVKSCKRCVGYCASNDSVECAVCHNTYHMNCVRPPLLKKPSRGFAWACGPCSRAQEKKLEARRTPLLGTTNEDGEEEEIVDEEEEEAGSDSAATPDPESQVDLHPGTQAEIALAKMWPMRYLGIHCRVEDALQYDDRAIYPRASSRLGPRHQANVNVWHGQPVEFVKPAEIKKRYVKSTNNKKEGKLTKETVAAIEADKAEKAKRPKWVMDEPMGYVRRGEDLPNKDSKCTAELVFKMPPLGVHSTRGEDDAPTVTEEQVKAYMERAKALAKHVGVESYNTNFLTKALALYTKHQYDADAALKQVKKLDKRKDLKEPELTKEEEKKWNEGVAKYGSEIRNVRLHTSKTMFYGDAVRYYYMWKKTPKGREIWGSYSNRKGRSKKVEPDAQSRLLDDVADNQDDSAFDNEKAVQRKRNFQCKFCTNRHSRQWRRAPGVSPGQMIPADGRSKDKSGFVVALCMRCANLWRKYAVKWENVDEIAKKVAQGGGKAWKRRIDEELLREVYAAQADPSPVPSAPEYQDLPAAAAQAVGEPAKKKQKTNAVGNGDSGTSTPNNELAVSKKKEKEKPAPVPKAPTPPPVPAQPRLKALPCAVCRSADGTRLECAACRLTVHKSCYGVEDVRQANKWYCDTCRNDKKESVSYTYECVLCPHKVTEQDFYEQPKVTHKKKSDRDREKERMEKELIDIAKEEYRVRQQEKGRPIVPREPLKCTADNNWVHVYCALWHAEVRFSNASRLDMVEGVGASTLRYDQICKLCKTNNGACVSCLQCHANFHVGCAHDRGYTFGFDMTPVKATRRDAVPTVTLNGDTGTMVAAIWCKEHTPKTPVHPINEEVEGSDIVALQLFAREFKQADLTLTGTARKANLVDQSTRIVSQPVPSTANRRASAVTAQTPTSARGRHSNAGFPIKEESAEPPAPRPERNCARCKIDASPRWWKVEDKSEVPARTSAVDGPLKANGVETNGHAAVDQDPRTVNGRPVNGADDHPMIDAPATTGPGRLHLDTDIAAASITCYLCQKCHWRKEQGIDEDEARERSKSVLPEPQQLPLRSPVQAYIAQPPSALPSWAVPGGPPSLPPNQPPPLPAWHSAGPPGPPATSHPPPHHLPNGIGYAPPPHAPVGHHAPFHTPYPPSSGYPPHTGPPVHAQMPPAPMRAPYAPPSTGPPPPLHLNNGTMMVNGMHSPHNMPYSPTHPHEYHSSRSTESPFAAPPPSMPQYALHRGSPAPGRPETPRDTVMRDGALVTSAPTERVNTGASASPSLRNLLH</sequence>
<evidence type="ECO:0000256" key="6">
    <source>
        <dbReference type="SAM" id="MobiDB-lite"/>
    </source>
</evidence>
<dbReference type="InterPro" id="IPR043151">
    <property type="entry name" value="BAH_sf"/>
</dbReference>
<feature type="compositionally biased region" description="Acidic residues" evidence="6">
    <location>
        <begin position="511"/>
        <end position="527"/>
    </location>
</feature>
<feature type="region of interest" description="Disordered" evidence="6">
    <location>
        <begin position="1501"/>
        <end position="1702"/>
    </location>
</feature>
<keyword evidence="4" id="KW-0539">Nucleus</keyword>
<feature type="compositionally biased region" description="Polar residues" evidence="6">
    <location>
        <begin position="33"/>
        <end position="49"/>
    </location>
</feature>
<feature type="domain" description="BAH" evidence="8">
    <location>
        <begin position="286"/>
        <end position="404"/>
    </location>
</feature>
<evidence type="ECO:0000313" key="12">
    <source>
        <dbReference type="Proteomes" id="UP000651452"/>
    </source>
</evidence>
<dbReference type="FunFam" id="3.30.40.10:FF:000486">
    <property type="entry name" value="PHD finger and BAH domain (Snt2)"/>
    <property type="match status" value="1"/>
</dbReference>
<dbReference type="InterPro" id="IPR019787">
    <property type="entry name" value="Znf_PHD-finger"/>
</dbReference>
<feature type="region of interest" description="Disordered" evidence="6">
    <location>
        <begin position="1315"/>
        <end position="1361"/>
    </location>
</feature>
<keyword evidence="1" id="KW-0479">Metal-binding</keyword>
<dbReference type="SMART" id="SM00439">
    <property type="entry name" value="BAH"/>
    <property type="match status" value="1"/>
</dbReference>
<dbReference type="PROSITE" id="PS51038">
    <property type="entry name" value="BAH"/>
    <property type="match status" value="1"/>
</dbReference>
<dbReference type="SMART" id="SM00249">
    <property type="entry name" value="PHD"/>
    <property type="match status" value="3"/>
</dbReference>
<accession>A0A8H7J7C5</accession>
<dbReference type="FunFam" id="2.30.30.490:FF:000018">
    <property type="entry name" value="Lid2 complex component snt2"/>
    <property type="match status" value="1"/>
</dbReference>
<feature type="compositionally biased region" description="Polar residues" evidence="6">
    <location>
        <begin position="84"/>
        <end position="103"/>
    </location>
</feature>
<protein>
    <submittedName>
        <fullName evidence="11">Uncharacterized protein</fullName>
    </submittedName>
</protein>
<dbReference type="GO" id="GO:0048189">
    <property type="term" value="C:Lid2 complex"/>
    <property type="evidence" value="ECO:0007669"/>
    <property type="project" value="TreeGrafter"/>
</dbReference>
<feature type="compositionally biased region" description="Basic and acidic residues" evidence="6">
    <location>
        <begin position="998"/>
        <end position="1007"/>
    </location>
</feature>
<feature type="compositionally biased region" description="Low complexity" evidence="6">
    <location>
        <begin position="50"/>
        <end position="65"/>
    </location>
</feature>